<dbReference type="PANTHER" id="PTHR45527">
    <property type="entry name" value="NONRIBOSOMAL PEPTIDE SYNTHETASE"/>
    <property type="match status" value="1"/>
</dbReference>
<evidence type="ECO:0000313" key="2">
    <source>
        <dbReference type="EMBL" id="MCH7324071.1"/>
    </source>
</evidence>
<evidence type="ECO:0000259" key="1">
    <source>
        <dbReference type="Pfam" id="PF00668"/>
    </source>
</evidence>
<organism evidence="2 3">
    <name type="scientific">Solibacillus palustris</name>
    <dbReference type="NCBI Taxonomy" id="2908203"/>
    <lineage>
        <taxon>Bacteria</taxon>
        <taxon>Bacillati</taxon>
        <taxon>Bacillota</taxon>
        <taxon>Bacilli</taxon>
        <taxon>Bacillales</taxon>
        <taxon>Caryophanaceae</taxon>
        <taxon>Solibacillus</taxon>
    </lineage>
</organism>
<dbReference type="Pfam" id="PF00668">
    <property type="entry name" value="Condensation"/>
    <property type="match status" value="1"/>
</dbReference>
<dbReference type="Gene3D" id="3.30.559.10">
    <property type="entry name" value="Chloramphenicol acetyltransferase-like domain"/>
    <property type="match status" value="1"/>
</dbReference>
<protein>
    <submittedName>
        <fullName evidence="2">Condensation domain-containing protein</fullName>
    </submittedName>
</protein>
<dbReference type="PANTHER" id="PTHR45527:SF1">
    <property type="entry name" value="FATTY ACID SYNTHASE"/>
    <property type="match status" value="1"/>
</dbReference>
<reference evidence="2 3" key="1">
    <citation type="submission" date="2022-03" db="EMBL/GenBank/DDBJ databases">
        <authorList>
            <person name="Jo J.-H."/>
            <person name="Im W.-T."/>
        </authorList>
    </citation>
    <scope>NUCLEOTIDE SEQUENCE [LARGE SCALE GENOMIC DNA]</scope>
    <source>
        <strain evidence="2 3">MA9</strain>
    </source>
</reference>
<sequence>RMYMLQQFDKNSTAYNMPTAFELDGNINEKQIEETFRKLVKRHEALRTYFETNEDQIVQRIDNSYEFKLEIRQEREDIDTIINNFIRPFDLSKAPLLRVEFVESNEKTYLLIDMHHIISDGVS</sequence>
<feature type="domain" description="Condensation" evidence="1">
    <location>
        <begin position="1"/>
        <end position="123"/>
    </location>
</feature>
<dbReference type="SUPFAM" id="SSF52777">
    <property type="entry name" value="CoA-dependent acyltransferases"/>
    <property type="match status" value="1"/>
</dbReference>
<feature type="non-terminal residue" evidence="2">
    <location>
        <position position="1"/>
    </location>
</feature>
<dbReference type="InterPro" id="IPR001242">
    <property type="entry name" value="Condensation_dom"/>
</dbReference>
<gene>
    <name evidence="2" type="ORF">LZ480_19760</name>
</gene>
<accession>A0ABS9UIB4</accession>
<dbReference type="Proteomes" id="UP001316087">
    <property type="component" value="Unassembled WGS sequence"/>
</dbReference>
<dbReference type="RefSeq" id="WP_241371228.1">
    <property type="nucleotide sequence ID" value="NZ_JAKZFC010000038.1"/>
</dbReference>
<dbReference type="InterPro" id="IPR023213">
    <property type="entry name" value="CAT-like_dom_sf"/>
</dbReference>
<feature type="non-terminal residue" evidence="2">
    <location>
        <position position="123"/>
    </location>
</feature>
<proteinExistence type="predicted"/>
<keyword evidence="3" id="KW-1185">Reference proteome</keyword>
<comment type="caution">
    <text evidence="2">The sequence shown here is derived from an EMBL/GenBank/DDBJ whole genome shotgun (WGS) entry which is preliminary data.</text>
</comment>
<name>A0ABS9UIB4_9BACL</name>
<evidence type="ECO:0000313" key="3">
    <source>
        <dbReference type="Proteomes" id="UP001316087"/>
    </source>
</evidence>
<dbReference type="EMBL" id="JAKZFC010000038">
    <property type="protein sequence ID" value="MCH7324071.1"/>
    <property type="molecule type" value="Genomic_DNA"/>
</dbReference>